<keyword evidence="2" id="KW-0418">Kinase</keyword>
<sequence length="194" mass="21885">MSDIDNLRIAPWRLDTEEVLGEGALGIVYRGTWTRGNKTTWEEDVAIKLLKDPLLIDKAEAEVLRMSRLDHPNIVKCFGISFPNETPWIVMECMTGGDLLSYICNYAGGMPVDTMTQLAYGIALGMQYLHHTADQYHGDLAARNCLIGPNNTIKVGDFGKFDNDYEDSYFDWNHGQVCAKFLIYFSLVTIFTSL</sequence>
<dbReference type="SUPFAM" id="SSF56112">
    <property type="entry name" value="Protein kinase-like (PK-like)"/>
    <property type="match status" value="1"/>
</dbReference>
<dbReference type="GO" id="GO:0004714">
    <property type="term" value="F:transmembrane receptor protein tyrosine kinase activity"/>
    <property type="evidence" value="ECO:0007669"/>
    <property type="project" value="TreeGrafter"/>
</dbReference>
<protein>
    <submittedName>
        <fullName evidence="2">Tyrosine-protein kinase Fer</fullName>
    </submittedName>
</protein>
<dbReference type="AlphaFoldDB" id="A0A226D815"/>
<dbReference type="GO" id="GO:0005524">
    <property type="term" value="F:ATP binding"/>
    <property type="evidence" value="ECO:0007669"/>
    <property type="project" value="InterPro"/>
</dbReference>
<dbReference type="PROSITE" id="PS50011">
    <property type="entry name" value="PROTEIN_KINASE_DOM"/>
    <property type="match status" value="1"/>
</dbReference>
<dbReference type="Proteomes" id="UP000198287">
    <property type="component" value="Unassembled WGS sequence"/>
</dbReference>
<comment type="caution">
    <text evidence="2">The sequence shown here is derived from an EMBL/GenBank/DDBJ whole genome shotgun (WGS) entry which is preliminary data.</text>
</comment>
<dbReference type="STRING" id="158441.A0A226D815"/>
<dbReference type="InterPro" id="IPR011009">
    <property type="entry name" value="Kinase-like_dom_sf"/>
</dbReference>
<organism evidence="2 3">
    <name type="scientific">Folsomia candida</name>
    <name type="common">Springtail</name>
    <dbReference type="NCBI Taxonomy" id="158441"/>
    <lineage>
        <taxon>Eukaryota</taxon>
        <taxon>Metazoa</taxon>
        <taxon>Ecdysozoa</taxon>
        <taxon>Arthropoda</taxon>
        <taxon>Hexapoda</taxon>
        <taxon>Collembola</taxon>
        <taxon>Entomobryomorpha</taxon>
        <taxon>Isotomoidea</taxon>
        <taxon>Isotomidae</taxon>
        <taxon>Proisotominae</taxon>
        <taxon>Folsomia</taxon>
    </lineage>
</organism>
<dbReference type="InterPro" id="IPR000719">
    <property type="entry name" value="Prot_kinase_dom"/>
</dbReference>
<keyword evidence="2" id="KW-0808">Transferase</keyword>
<dbReference type="GO" id="GO:0043235">
    <property type="term" value="C:receptor complex"/>
    <property type="evidence" value="ECO:0007669"/>
    <property type="project" value="TreeGrafter"/>
</dbReference>
<feature type="domain" description="Protein kinase" evidence="1">
    <location>
        <begin position="14"/>
        <end position="194"/>
    </location>
</feature>
<dbReference type="Gene3D" id="1.10.510.10">
    <property type="entry name" value="Transferase(Phosphotransferase) domain 1"/>
    <property type="match status" value="1"/>
</dbReference>
<evidence type="ECO:0000259" key="1">
    <source>
        <dbReference type="PROSITE" id="PS50011"/>
    </source>
</evidence>
<dbReference type="EMBL" id="LNIX01000031">
    <property type="protein sequence ID" value="OXA41018.1"/>
    <property type="molecule type" value="Genomic_DNA"/>
</dbReference>
<evidence type="ECO:0000313" key="3">
    <source>
        <dbReference type="Proteomes" id="UP000198287"/>
    </source>
</evidence>
<proteinExistence type="predicted"/>
<dbReference type="Pfam" id="PF07714">
    <property type="entry name" value="PK_Tyr_Ser-Thr"/>
    <property type="match status" value="1"/>
</dbReference>
<dbReference type="OrthoDB" id="4062651at2759"/>
<dbReference type="PANTHER" id="PTHR24416:SF611">
    <property type="entry name" value="TYROSINE-PROTEIN KINASE TRANSMEMBRANE RECEPTOR ROR"/>
    <property type="match status" value="1"/>
</dbReference>
<keyword evidence="3" id="KW-1185">Reference proteome</keyword>
<reference evidence="2 3" key="1">
    <citation type="submission" date="2015-12" db="EMBL/GenBank/DDBJ databases">
        <title>The genome of Folsomia candida.</title>
        <authorList>
            <person name="Faddeeva A."/>
            <person name="Derks M.F."/>
            <person name="Anvar Y."/>
            <person name="Smit S."/>
            <person name="Van Straalen N."/>
            <person name="Roelofs D."/>
        </authorList>
    </citation>
    <scope>NUCLEOTIDE SEQUENCE [LARGE SCALE GENOMIC DNA]</scope>
    <source>
        <strain evidence="2 3">VU population</strain>
        <tissue evidence="2">Whole body</tissue>
    </source>
</reference>
<dbReference type="GO" id="GO:0005886">
    <property type="term" value="C:plasma membrane"/>
    <property type="evidence" value="ECO:0007669"/>
    <property type="project" value="TreeGrafter"/>
</dbReference>
<dbReference type="PANTHER" id="PTHR24416">
    <property type="entry name" value="TYROSINE-PROTEIN KINASE RECEPTOR"/>
    <property type="match status" value="1"/>
</dbReference>
<dbReference type="InterPro" id="IPR001245">
    <property type="entry name" value="Ser-Thr/Tyr_kinase_cat_dom"/>
</dbReference>
<name>A0A226D815_FOLCA</name>
<dbReference type="GO" id="GO:0007169">
    <property type="term" value="P:cell surface receptor protein tyrosine kinase signaling pathway"/>
    <property type="evidence" value="ECO:0007669"/>
    <property type="project" value="TreeGrafter"/>
</dbReference>
<evidence type="ECO:0000313" key="2">
    <source>
        <dbReference type="EMBL" id="OXA41018.1"/>
    </source>
</evidence>
<gene>
    <name evidence="2" type="ORF">Fcan01_24311</name>
</gene>
<dbReference type="InterPro" id="IPR050122">
    <property type="entry name" value="RTK"/>
</dbReference>
<accession>A0A226D815</accession>